<dbReference type="GO" id="GO:0015689">
    <property type="term" value="P:molybdate ion transport"/>
    <property type="evidence" value="ECO:0007669"/>
    <property type="project" value="TreeGrafter"/>
</dbReference>
<keyword evidence="3" id="KW-1185">Reference proteome</keyword>
<dbReference type="EMBL" id="BKDJ01000004">
    <property type="protein sequence ID" value="GER22523.1"/>
    <property type="molecule type" value="Genomic_DNA"/>
</dbReference>
<evidence type="ECO:0000256" key="1">
    <source>
        <dbReference type="SAM" id="SignalP"/>
    </source>
</evidence>
<dbReference type="OrthoDB" id="9785015at2"/>
<sequence>MAAVAAALLAALLGGCSGADRPSSPSAAIAVSAPASFADVAPQLVAAYKAAGGAGDPQLNLGSSAQLIQQANAGLVPDLLITADTPALEALGDPGAFERRPDLAANAIVLAVPAGGKVRSLADLAGQTVAVCAPQVPCGRAANAYLKARSVMLEHPTEEDNVRAVLTKVTSGAVAAGFVYATDARAAGDAVRTIALEGAEPNIYPLLVRDGAGAGAVGFADWLAGGTARDILADAGFGTP</sequence>
<dbReference type="Gene3D" id="3.40.190.10">
    <property type="entry name" value="Periplasmic binding protein-like II"/>
    <property type="match status" value="2"/>
</dbReference>
<comment type="caution">
    <text evidence="2">The sequence shown here is derived from an EMBL/GenBank/DDBJ whole genome shotgun (WGS) entry which is preliminary data.</text>
</comment>
<dbReference type="SUPFAM" id="SSF53850">
    <property type="entry name" value="Periplasmic binding protein-like II"/>
    <property type="match status" value="1"/>
</dbReference>
<dbReference type="PANTHER" id="PTHR30632:SF0">
    <property type="entry name" value="SULFATE-BINDING PROTEIN"/>
    <property type="match status" value="1"/>
</dbReference>
<protein>
    <submittedName>
        <fullName evidence="2">Molybdate ABC transporter substrate-binding protein</fullName>
    </submittedName>
</protein>
<feature type="chain" id="PRO_5022683955" evidence="1">
    <location>
        <begin position="20"/>
        <end position="240"/>
    </location>
</feature>
<dbReference type="Pfam" id="PF13531">
    <property type="entry name" value="SBP_bac_11"/>
    <property type="match status" value="1"/>
</dbReference>
<organism evidence="2 3">
    <name type="scientific">Zafaria cholistanensis</name>
    <dbReference type="NCBI Taxonomy" id="1682741"/>
    <lineage>
        <taxon>Bacteria</taxon>
        <taxon>Bacillati</taxon>
        <taxon>Actinomycetota</taxon>
        <taxon>Actinomycetes</taxon>
        <taxon>Micrococcales</taxon>
        <taxon>Micrococcaceae</taxon>
        <taxon>Zafaria</taxon>
    </lineage>
</organism>
<dbReference type="RefSeq" id="WP_149956169.1">
    <property type="nucleotide sequence ID" value="NZ_BKDJ01000004.1"/>
</dbReference>
<dbReference type="Proteomes" id="UP000325307">
    <property type="component" value="Unassembled WGS sequence"/>
</dbReference>
<dbReference type="AlphaFoldDB" id="A0A5A7NNK0"/>
<feature type="signal peptide" evidence="1">
    <location>
        <begin position="1"/>
        <end position="19"/>
    </location>
</feature>
<gene>
    <name evidence="2" type="ORF">NCCP1664_10200</name>
</gene>
<evidence type="ECO:0000313" key="3">
    <source>
        <dbReference type="Proteomes" id="UP000325307"/>
    </source>
</evidence>
<dbReference type="PANTHER" id="PTHR30632">
    <property type="entry name" value="MOLYBDATE-BINDING PERIPLASMIC PROTEIN"/>
    <property type="match status" value="1"/>
</dbReference>
<proteinExistence type="predicted"/>
<keyword evidence="1" id="KW-0732">Signal</keyword>
<reference evidence="2 3" key="1">
    <citation type="submission" date="2019-09" db="EMBL/GenBank/DDBJ databases">
        <title>Arthrobacter zafarii sp. nov., a moderately thermotolerant and halotolerant actinobacterium isolated from Cholistan desert soil of Pakistan.</title>
        <authorList>
            <person name="Amin A."/>
            <person name="Ahmed I."/>
            <person name="Khalid N."/>
            <person name="Schumann P."/>
            <person name="Busse H.J."/>
            <person name="Khan I.U."/>
            <person name="Li S."/>
            <person name="Li W.J."/>
        </authorList>
    </citation>
    <scope>NUCLEOTIDE SEQUENCE [LARGE SCALE GENOMIC DNA]</scope>
    <source>
        <strain evidence="2 3">NCCP-1664</strain>
    </source>
</reference>
<evidence type="ECO:0000313" key="2">
    <source>
        <dbReference type="EMBL" id="GER22523.1"/>
    </source>
</evidence>
<name>A0A5A7NNK0_9MICC</name>
<accession>A0A5A7NNK0</accession>
<dbReference type="InterPro" id="IPR050682">
    <property type="entry name" value="ModA/WtpA"/>
</dbReference>
<dbReference type="GO" id="GO:0030973">
    <property type="term" value="F:molybdate ion binding"/>
    <property type="evidence" value="ECO:0007669"/>
    <property type="project" value="TreeGrafter"/>
</dbReference>